<dbReference type="OrthoDB" id="8606883at2"/>
<protein>
    <recommendedName>
        <fullName evidence="4">Protein SlyX homolog</fullName>
    </recommendedName>
</protein>
<dbReference type="Proteomes" id="UP000193450">
    <property type="component" value="Chromosome"/>
</dbReference>
<dbReference type="STRING" id="716816.BST96_20025"/>
<accession>A0A1X9NF81</accession>
<feature type="coiled-coil region" evidence="1">
    <location>
        <begin position="9"/>
        <end position="64"/>
    </location>
</feature>
<dbReference type="KEGG" id="osg:BST96_20025"/>
<dbReference type="AlphaFoldDB" id="A0A1X9NF81"/>
<keyword evidence="1" id="KW-0175">Coiled coil</keyword>
<reference evidence="2 3" key="1">
    <citation type="submission" date="2016-11" db="EMBL/GenBank/DDBJ databases">
        <title>Trade-off between light-utilization and light-protection in marine flavobacteria.</title>
        <authorList>
            <person name="Kumagai Y."/>
        </authorList>
    </citation>
    <scope>NUCLEOTIDE SEQUENCE [LARGE SCALE GENOMIC DNA]</scope>
    <source>
        <strain evidence="2 3">NBRC 107125</strain>
    </source>
</reference>
<name>A0A1X9NF81_9GAMM</name>
<dbReference type="PANTHER" id="PTHR36508">
    <property type="entry name" value="PROTEIN SLYX"/>
    <property type="match status" value="1"/>
</dbReference>
<dbReference type="Gene3D" id="1.20.5.300">
    <property type="match status" value="1"/>
</dbReference>
<dbReference type="EMBL" id="CP019343">
    <property type="protein sequence ID" value="ARN76186.1"/>
    <property type="molecule type" value="Genomic_DNA"/>
</dbReference>
<dbReference type="InterPro" id="IPR007236">
    <property type="entry name" value="SlyX"/>
</dbReference>
<proteinExistence type="predicted"/>
<evidence type="ECO:0000313" key="3">
    <source>
        <dbReference type="Proteomes" id="UP000193450"/>
    </source>
</evidence>
<dbReference type="PANTHER" id="PTHR36508:SF1">
    <property type="entry name" value="PROTEIN SLYX"/>
    <property type="match status" value="1"/>
</dbReference>
<gene>
    <name evidence="2" type="ORF">BST96_20025</name>
</gene>
<sequence>MPVTSPTELEQLKEQLFDLQTQVAFQEDTLQALNDIVTRQQQQIENLHELSKSQKSQLELMTEEMGGAQLDEKPPHY</sequence>
<evidence type="ECO:0008006" key="4">
    <source>
        <dbReference type="Google" id="ProtNLM"/>
    </source>
</evidence>
<evidence type="ECO:0000256" key="1">
    <source>
        <dbReference type="SAM" id="Coils"/>
    </source>
</evidence>
<dbReference type="Pfam" id="PF04102">
    <property type="entry name" value="SlyX"/>
    <property type="match status" value="1"/>
</dbReference>
<organism evidence="2 3">
    <name type="scientific">Oceanicoccus sagamiensis</name>
    <dbReference type="NCBI Taxonomy" id="716816"/>
    <lineage>
        <taxon>Bacteria</taxon>
        <taxon>Pseudomonadati</taxon>
        <taxon>Pseudomonadota</taxon>
        <taxon>Gammaproteobacteria</taxon>
        <taxon>Cellvibrionales</taxon>
        <taxon>Spongiibacteraceae</taxon>
        <taxon>Oceanicoccus</taxon>
    </lineage>
</organism>
<keyword evidence="3" id="KW-1185">Reference proteome</keyword>
<evidence type="ECO:0000313" key="2">
    <source>
        <dbReference type="EMBL" id="ARN76186.1"/>
    </source>
</evidence>